<name>A0A1G9CK07_9ACTN</name>
<reference evidence="2 3" key="1">
    <citation type="submission" date="2016-10" db="EMBL/GenBank/DDBJ databases">
        <authorList>
            <person name="de Groot N.N."/>
        </authorList>
    </citation>
    <scope>NUCLEOTIDE SEQUENCE [LARGE SCALE GENOMIC DNA]</scope>
    <source>
        <strain evidence="2 3">CGMCC 4.5727</strain>
    </source>
</reference>
<gene>
    <name evidence="2" type="ORF">SAMN05421806_108172</name>
</gene>
<keyword evidence="1" id="KW-0472">Membrane</keyword>
<accession>A0A1G9CK07</accession>
<organism evidence="2 3">
    <name type="scientific">Streptomyces indicus</name>
    <dbReference type="NCBI Taxonomy" id="417292"/>
    <lineage>
        <taxon>Bacteria</taxon>
        <taxon>Bacillati</taxon>
        <taxon>Actinomycetota</taxon>
        <taxon>Actinomycetes</taxon>
        <taxon>Kitasatosporales</taxon>
        <taxon>Streptomycetaceae</taxon>
        <taxon>Streptomyces</taxon>
    </lineage>
</organism>
<keyword evidence="1" id="KW-0812">Transmembrane</keyword>
<dbReference type="RefSeq" id="WP_093612529.1">
    <property type="nucleotide sequence ID" value="NZ_FNFF01000008.1"/>
</dbReference>
<dbReference type="GO" id="GO:0005886">
    <property type="term" value="C:plasma membrane"/>
    <property type="evidence" value="ECO:0007669"/>
    <property type="project" value="InterPro"/>
</dbReference>
<keyword evidence="3" id="KW-1185">Reference proteome</keyword>
<dbReference type="NCBIfam" id="TIGR02115">
    <property type="entry name" value="potass_kdpF"/>
    <property type="match status" value="1"/>
</dbReference>
<proteinExistence type="predicted"/>
<dbReference type="Pfam" id="PF09604">
    <property type="entry name" value="Potass_KdpF"/>
    <property type="match status" value="1"/>
</dbReference>
<protein>
    <submittedName>
        <fullName evidence="2">K+-transporting ATPase, KdpF subunit</fullName>
    </submittedName>
</protein>
<evidence type="ECO:0000313" key="3">
    <source>
        <dbReference type="Proteomes" id="UP000199155"/>
    </source>
</evidence>
<dbReference type="EMBL" id="FNFF01000008">
    <property type="protein sequence ID" value="SDK51958.1"/>
    <property type="molecule type" value="Genomic_DNA"/>
</dbReference>
<keyword evidence="1" id="KW-1133">Transmembrane helix</keyword>
<evidence type="ECO:0000256" key="1">
    <source>
        <dbReference type="SAM" id="Phobius"/>
    </source>
</evidence>
<dbReference type="AlphaFoldDB" id="A0A1G9CK07"/>
<dbReference type="STRING" id="417292.SAMN05421806_108172"/>
<dbReference type="Proteomes" id="UP000199155">
    <property type="component" value="Unassembled WGS sequence"/>
</dbReference>
<feature type="transmembrane region" description="Helical" evidence="1">
    <location>
        <begin position="6"/>
        <end position="24"/>
    </location>
</feature>
<sequence>MSAENIVGLIVAVALLGYLVLALIKPERF</sequence>
<dbReference type="InterPro" id="IPR011726">
    <property type="entry name" value="KdpF"/>
</dbReference>
<evidence type="ECO:0000313" key="2">
    <source>
        <dbReference type="EMBL" id="SDK51958.1"/>
    </source>
</evidence>
<dbReference type="GO" id="GO:0008556">
    <property type="term" value="F:P-type potassium transmembrane transporter activity"/>
    <property type="evidence" value="ECO:0007669"/>
    <property type="project" value="InterPro"/>
</dbReference>